<evidence type="ECO:0000256" key="2">
    <source>
        <dbReference type="ARBA" id="ARBA00023125"/>
    </source>
</evidence>
<feature type="domain" description="HTH araC/xylS-type" evidence="4">
    <location>
        <begin position="186"/>
        <end position="284"/>
    </location>
</feature>
<dbReference type="CDD" id="cd06976">
    <property type="entry name" value="cupin_MtlR-like_N"/>
    <property type="match status" value="1"/>
</dbReference>
<gene>
    <name evidence="5" type="ORF">ABR189_02860</name>
</gene>
<comment type="caution">
    <text evidence="5">The sequence shown here is derived from an EMBL/GenBank/DDBJ whole genome shotgun (WGS) entry which is preliminary data.</text>
</comment>
<keyword evidence="2" id="KW-0238">DNA-binding</keyword>
<evidence type="ECO:0000256" key="1">
    <source>
        <dbReference type="ARBA" id="ARBA00023015"/>
    </source>
</evidence>
<dbReference type="InterPro" id="IPR018060">
    <property type="entry name" value="HTH_AraC"/>
</dbReference>
<dbReference type="Pfam" id="PF12833">
    <property type="entry name" value="HTH_18"/>
    <property type="match status" value="1"/>
</dbReference>
<reference evidence="5 6" key="1">
    <citation type="submission" date="2024-06" db="EMBL/GenBank/DDBJ databases">
        <title>Chitinophaga defluvii sp. nov., isolated from municipal sewage.</title>
        <authorList>
            <person name="Zhang L."/>
        </authorList>
    </citation>
    <scope>NUCLEOTIDE SEQUENCE [LARGE SCALE GENOMIC DNA]</scope>
    <source>
        <strain evidence="5 6">H8</strain>
    </source>
</reference>
<evidence type="ECO:0000313" key="5">
    <source>
        <dbReference type="EMBL" id="MET6996286.1"/>
    </source>
</evidence>
<proteinExistence type="predicted"/>
<dbReference type="SUPFAM" id="SSF51182">
    <property type="entry name" value="RmlC-like cupins"/>
    <property type="match status" value="1"/>
</dbReference>
<protein>
    <submittedName>
        <fullName evidence="5">AraC family transcriptional regulator</fullName>
    </submittedName>
</protein>
<evidence type="ECO:0000313" key="6">
    <source>
        <dbReference type="Proteomes" id="UP001549749"/>
    </source>
</evidence>
<dbReference type="PROSITE" id="PS01124">
    <property type="entry name" value="HTH_ARAC_FAMILY_2"/>
    <property type="match status" value="1"/>
</dbReference>
<name>A0ABV2SZT2_9BACT</name>
<keyword evidence="6" id="KW-1185">Reference proteome</keyword>
<dbReference type="SUPFAM" id="SSF46689">
    <property type="entry name" value="Homeodomain-like"/>
    <property type="match status" value="2"/>
</dbReference>
<dbReference type="SMART" id="SM00342">
    <property type="entry name" value="HTH_ARAC"/>
    <property type="match status" value="1"/>
</dbReference>
<sequence>MLKASCEVLNPTSGQSFLLRKFNESAFDAPYHFHTEYELTTILKGSGKRFIGNHMADYEAGDLILLGPKLPHCWKLNPDTSTKQVGSAIVVQFTSDFMGEDFFNKIEFVNIKNLLQNSSCGISFSPATQQVVQQQLLKLAEEPNNFRIFLGLMDILQNLAVATDYVLLDKQNTIAERSASEQERINAVYAYLVENFREQVSLEKAAEIVHMTPNAFCKYFKKLTRKTFMETVIHYRLNYATQQLIQTDKSISEISFDSGFGDVSHFYKMFRSKMQLSPLNYRKKFIGNIQ</sequence>
<dbReference type="Proteomes" id="UP001549749">
    <property type="component" value="Unassembled WGS sequence"/>
</dbReference>
<evidence type="ECO:0000259" key="4">
    <source>
        <dbReference type="PROSITE" id="PS01124"/>
    </source>
</evidence>
<keyword evidence="3" id="KW-0804">Transcription</keyword>
<dbReference type="InterPro" id="IPR009057">
    <property type="entry name" value="Homeodomain-like_sf"/>
</dbReference>
<dbReference type="InterPro" id="IPR011051">
    <property type="entry name" value="RmlC_Cupin_sf"/>
</dbReference>
<dbReference type="PANTHER" id="PTHR43280:SF27">
    <property type="entry name" value="TRANSCRIPTIONAL REGULATOR MTLR"/>
    <property type="match status" value="1"/>
</dbReference>
<accession>A0ABV2SZT2</accession>
<keyword evidence="1" id="KW-0805">Transcription regulation</keyword>
<dbReference type="EMBL" id="JBEXAC010000001">
    <property type="protein sequence ID" value="MET6996286.1"/>
    <property type="molecule type" value="Genomic_DNA"/>
</dbReference>
<dbReference type="Gene3D" id="2.60.120.10">
    <property type="entry name" value="Jelly Rolls"/>
    <property type="match status" value="1"/>
</dbReference>
<dbReference type="InterPro" id="IPR018062">
    <property type="entry name" value="HTH_AraC-typ_CS"/>
</dbReference>
<dbReference type="Gene3D" id="1.10.10.60">
    <property type="entry name" value="Homeodomain-like"/>
    <property type="match status" value="2"/>
</dbReference>
<dbReference type="InterPro" id="IPR014710">
    <property type="entry name" value="RmlC-like_jellyroll"/>
</dbReference>
<dbReference type="PANTHER" id="PTHR43280">
    <property type="entry name" value="ARAC-FAMILY TRANSCRIPTIONAL REGULATOR"/>
    <property type="match status" value="1"/>
</dbReference>
<dbReference type="RefSeq" id="WP_354658932.1">
    <property type="nucleotide sequence ID" value="NZ_JBEXAC010000001.1"/>
</dbReference>
<evidence type="ECO:0000256" key="3">
    <source>
        <dbReference type="ARBA" id="ARBA00023163"/>
    </source>
</evidence>
<dbReference type="PROSITE" id="PS00041">
    <property type="entry name" value="HTH_ARAC_FAMILY_1"/>
    <property type="match status" value="1"/>
</dbReference>
<organism evidence="5 6">
    <name type="scientific">Chitinophaga defluvii</name>
    <dbReference type="NCBI Taxonomy" id="3163343"/>
    <lineage>
        <taxon>Bacteria</taxon>
        <taxon>Pseudomonadati</taxon>
        <taxon>Bacteroidota</taxon>
        <taxon>Chitinophagia</taxon>
        <taxon>Chitinophagales</taxon>
        <taxon>Chitinophagaceae</taxon>
        <taxon>Chitinophaga</taxon>
    </lineage>
</organism>